<dbReference type="AlphaFoldDB" id="A0A543C0Q3"/>
<name>A0A543C0Q3_9ACTN</name>
<feature type="domain" description="CATRA-Associated Small Protein" evidence="1">
    <location>
        <begin position="2"/>
        <end position="72"/>
    </location>
</feature>
<sequence>MPPEAWHEVEGLVNDLVAAMTSGDQATVRRMTVALELLSDERVGRVGDPADGPPPKVLMDLSVRLVHSLDEDAGDDEGETPKRR</sequence>
<proteinExistence type="predicted"/>
<keyword evidence="3" id="KW-1185">Reference proteome</keyword>
<accession>A0A543C0Q3</accession>
<dbReference type="Pfam" id="PF20271">
    <property type="entry name" value="CATASP"/>
    <property type="match status" value="1"/>
</dbReference>
<dbReference type="Proteomes" id="UP000316096">
    <property type="component" value="Unassembled WGS sequence"/>
</dbReference>
<evidence type="ECO:0000259" key="1">
    <source>
        <dbReference type="Pfam" id="PF20271"/>
    </source>
</evidence>
<gene>
    <name evidence="2" type="ORF">FB559_7971</name>
</gene>
<organism evidence="2 3">
    <name type="scientific">Actinoallomurus bryophytorum</name>
    <dbReference type="NCBI Taxonomy" id="1490222"/>
    <lineage>
        <taxon>Bacteria</taxon>
        <taxon>Bacillati</taxon>
        <taxon>Actinomycetota</taxon>
        <taxon>Actinomycetes</taxon>
        <taxon>Streptosporangiales</taxon>
        <taxon>Thermomonosporaceae</taxon>
        <taxon>Actinoallomurus</taxon>
    </lineage>
</organism>
<dbReference type="EMBL" id="VFOZ01000002">
    <property type="protein sequence ID" value="TQL90660.1"/>
    <property type="molecule type" value="Genomic_DNA"/>
</dbReference>
<dbReference type="InterPro" id="IPR046924">
    <property type="entry name" value="CATASP"/>
</dbReference>
<evidence type="ECO:0000313" key="3">
    <source>
        <dbReference type="Proteomes" id="UP000316096"/>
    </source>
</evidence>
<reference evidence="2 3" key="1">
    <citation type="submission" date="2019-06" db="EMBL/GenBank/DDBJ databases">
        <title>Sequencing the genomes of 1000 actinobacteria strains.</title>
        <authorList>
            <person name="Klenk H.-P."/>
        </authorList>
    </citation>
    <scope>NUCLEOTIDE SEQUENCE [LARGE SCALE GENOMIC DNA]</scope>
    <source>
        <strain evidence="2 3">DSM 102200</strain>
    </source>
</reference>
<protein>
    <recommendedName>
        <fullName evidence="1">CATRA-Associated Small Protein domain-containing protein</fullName>
    </recommendedName>
</protein>
<evidence type="ECO:0000313" key="2">
    <source>
        <dbReference type="EMBL" id="TQL90660.1"/>
    </source>
</evidence>
<comment type="caution">
    <text evidence="2">The sequence shown here is derived from an EMBL/GenBank/DDBJ whole genome shotgun (WGS) entry which is preliminary data.</text>
</comment>